<dbReference type="InterPro" id="IPR007099">
    <property type="entry name" value="RNA-dir_pol_NSvirus"/>
</dbReference>
<reference evidence="8" key="1">
    <citation type="submission" date="2022-05" db="EMBL/GenBank/DDBJ databases">
        <authorList>
            <person name="Cao W."/>
            <person name="Jia N."/>
            <person name="Lam T.T.-Y."/>
            <person name="Ni X."/>
            <person name="Liu J."/>
        </authorList>
    </citation>
    <scope>NUCLEOTIDE SEQUENCE</scope>
    <source>
        <strain evidence="8">TIGMIC 1</strain>
    </source>
</reference>
<evidence type="ECO:0000259" key="7">
    <source>
        <dbReference type="PROSITE" id="PS50525"/>
    </source>
</evidence>
<evidence type="ECO:0000256" key="6">
    <source>
        <dbReference type="ARBA" id="ARBA00031012"/>
    </source>
</evidence>
<dbReference type="PROSITE" id="PS50525">
    <property type="entry name" value="RDRP_SSRNA_NEG_SEG"/>
    <property type="match status" value="1"/>
</dbReference>
<name>A0A9E8AA43_9VIRU</name>
<keyword evidence="3" id="KW-0808">Transferase</keyword>
<proteinExistence type="predicted"/>
<evidence type="ECO:0000256" key="1">
    <source>
        <dbReference type="ARBA" id="ARBA00012494"/>
    </source>
</evidence>
<dbReference type="GO" id="GO:0039694">
    <property type="term" value="P:viral RNA genome replication"/>
    <property type="evidence" value="ECO:0007669"/>
    <property type="project" value="InterPro"/>
</dbReference>
<evidence type="ECO:0000256" key="5">
    <source>
        <dbReference type="ARBA" id="ARBA00030436"/>
    </source>
</evidence>
<dbReference type="Pfam" id="PF04196">
    <property type="entry name" value="Bunya_RdRp"/>
    <property type="match status" value="1"/>
</dbReference>
<dbReference type="GO" id="GO:0003968">
    <property type="term" value="F:RNA-directed RNA polymerase activity"/>
    <property type="evidence" value="ECO:0007669"/>
    <property type="project" value="UniProtKB-EC"/>
</dbReference>
<dbReference type="EC" id="2.7.7.48" evidence="1"/>
<dbReference type="InterPro" id="IPR007322">
    <property type="entry name" value="RNA_pol_bunyavir"/>
</dbReference>
<dbReference type="GO" id="GO:0006351">
    <property type="term" value="P:DNA-templated transcription"/>
    <property type="evidence" value="ECO:0007669"/>
    <property type="project" value="InterPro"/>
</dbReference>
<sequence length="2152" mass="246832">MSSILINRQGLSRTLSTRLAAPNDLDAFARGLVESYLPKNTADYSTYRRYMHDILCLALIEKGVYEEEELQLWKLGLSTNDKRLNQQKPDLYTRELRSIEIGEVLLSYNLEHDKAKKESKYLELFSLIQSQLSVDINYNVIGVDLTDPEWEMALPTLPEIHRQMLCMFIENLRYIHSSTNFSSYRTDTGELFALDKFRFELSAEDLPNSMSRICNTKLTLNDILQRIEGRGSENLDDEEYLALLAKGILSGPISKRPSPHPESSRCEDLQQSWEAYCSTPKTTDKVPRVLQLGSPTEFVETVESFEDFVAALKKTNHSGGYLDMIKTFLQVSNPDENRTISLSLSDEQLLKEQIEGPGRKSMLRRLGLKPERKPPTHISIAPEHETLLEDLIQQVEDTTTALSLREPELPGMQATGSSMYITLQAILTMHTACPFSGVAKFYQRLSQEIVINSMRRRKNRQYVLCQSGFKDVFAIIAPGPQLRTESNTEFIKIISFIRPVYHPLSAPWLPIGDHWESEWLSVDTDRLKHWSRSFDRTLLANVACAERLVEPDLAITKACLSEIKLGNYQLLTLTYLEDKQLTSLTNQTLRYLWMKSLGDKQFSGIFSKFPTRVGSVIQSTMLQRAMRATKTLSSQNLSNFISVGKARQDEQTGAYDETTTGVVGKVPRLITNGGFVPVSYNLNEIYWCMMYNKDRQNPAQDALGILNKILKEELKFEKEMHSRKEARDRANYLFGNTTVEQDLQHIWSKSPESHYYSRRAVQVGLRKQSVHPDNMAPEYTWRTSAKLNAILSKNLSQFATFKASVKTISRHIDVNDLKEIDKVGKRTKAVELVAELVKDEKLTQAFEVAMAFSGDNNKSFDVMIQIFKKGQIGGIREIMILFIKARILFNIVEETCRLLSKSDKREILTKGKDKRLMMRGDYEEVLSRFEKGAPVQMIKNSYDMTSWAQKFIPTIFCSIYTDLFHDFEPLKNLAYFVFLKHTNKQIEYPKKLTEMWCKYPEVKHEEVWLQNAKEKFLETGMPYFHNHSNMCQGIPHYNSTVLALSCQSLRDSLFEECLSQLGQECRIRWKTRVGSDDKGDMIGVDMSYKESYSQYLLFEQCAHAAERLHSMELSVKSASGNVIYELNSAFMANLETLSPTIKFALASCDMISTTSCAIFVNEAYGRVRQLRENGGSSVLCGLSHMVNSDHFYTIFRTGPGMTNDIERILNTDLDKIPYDLGVYPFYDIDLQDIVGPEFHNYTCITSPETPLEVKQLLYTPLSRDEIGEVFPAEEDSELLKKDHFGIRQGLVRQLANMRERLGMNCKEVDEFFVNNPFLIIRGPETVEETVKVIESKLMTKGAAEALRRTSPAIYLGRLAAFETAKAWRLRKPNGVQAVDLTLGTQHELEEEIPATYEEFLTWGLQKAKLMDFPVNTMLNVIFPQKNSFEVIKQFVGQFGLKREAAKKYSQAVRTWVVNSYNYNFSNSLKAILETSFGLSQLSSKEDVNEFRKMLSFNLSSYEGFIQECQEKHVRPMDLFFYMSKIYKASKSTKVQTFAYGPSTSSLHNTLLSIKRFSHLPNHEMVLNTGLTPDEALNENRQDIKMETLKFCCNLLLMDSQNTISGPFNLIDACKIGTVSLRDWCETTIRGLKSISGFDFQTRKVATFVATQVLTPNELKEKLLSWNTLNYTYLKRQKKLVGANGTVTWEGDLKLLVNAGHNTFILNIVNDKHFLTTDRLDETDTLLQTLIELSRILSIDYRMFFSRRKLKQNDIFLSDNSKSLIVAQSKGPEQNCLNLTVSKAFKHLKLQDLDSFKVVTRNDERTGAVFVNLEQKGERTATICHFPGSYYPASSPRNLTVDDRFWFKGIRLSLILQNQDWFYNYRLPSLTEKNCTSFFRNDVNFEVVLSQTTSEKGRIVEYLQVMDEVNEEVFNIHNSTMPMAGTTVSVNNFELVEGMNVNQLFEEEMLKIQAEGAFSFAPVSEMEGLSWADMMDEEEDTKRDSQNFPSPTMDFDNLEGSLANNEDGIRFVRSMGYKRRARKANMQVISQMQLGHLLKERVLNMFFKNGAVTSEERKLLPHYYIWVKNHQDELGEMLSTELSRVLIVELQVTMGATEQELRRTLDTASARLEVPPPRAMNYLYGEQDDLFTMMSQTVQYTHERYEESEGSEF</sequence>
<protein>
    <recommendedName>
        <fullName evidence="2">RNA-directed RNA polymerase L</fullName>
        <ecNumber evidence="1">2.7.7.48</ecNumber>
    </recommendedName>
    <alternativeName>
        <fullName evidence="4">Large structural protein</fullName>
    </alternativeName>
    <alternativeName>
        <fullName evidence="6">Replicase</fullName>
    </alternativeName>
    <alternativeName>
        <fullName evidence="5">Transcriptase</fullName>
    </alternativeName>
</protein>
<evidence type="ECO:0000256" key="4">
    <source>
        <dbReference type="ARBA" id="ARBA00030285"/>
    </source>
</evidence>
<organism evidence="8">
    <name type="scientific">Guyuan tick virus 1</name>
    <dbReference type="NCBI Taxonomy" id="2972286"/>
    <lineage>
        <taxon>Viruses</taxon>
        <taxon>Riboviria</taxon>
        <taxon>Orthornavirae</taxon>
        <taxon>Negarnaviricota</taxon>
        <taxon>Polyploviricotina</taxon>
        <taxon>Bunyaviricetes</taxon>
        <taxon>Elliovirales</taxon>
        <taxon>Peribunyaviridae</taxon>
    </lineage>
</organism>
<evidence type="ECO:0000256" key="3">
    <source>
        <dbReference type="ARBA" id="ARBA00022679"/>
    </source>
</evidence>
<feature type="domain" description="RdRp catalytic" evidence="7">
    <location>
        <begin position="927"/>
        <end position="1115"/>
    </location>
</feature>
<evidence type="ECO:0000256" key="2">
    <source>
        <dbReference type="ARBA" id="ARBA00018602"/>
    </source>
</evidence>
<dbReference type="EMBL" id="ON746484">
    <property type="protein sequence ID" value="UYL95512.1"/>
    <property type="molecule type" value="Viral_cRNA"/>
</dbReference>
<accession>A0A9E8AA43</accession>
<evidence type="ECO:0000313" key="8">
    <source>
        <dbReference type="EMBL" id="UYL95512.1"/>
    </source>
</evidence>